<evidence type="ECO:0000313" key="3">
    <source>
        <dbReference type="Proteomes" id="UP000593567"/>
    </source>
</evidence>
<protein>
    <recommendedName>
        <fullName evidence="1">NADAR domain-containing protein</fullName>
    </recommendedName>
</protein>
<accession>A0A7J7JN90</accession>
<dbReference type="EMBL" id="VXIV02002186">
    <property type="protein sequence ID" value="KAF6026896.1"/>
    <property type="molecule type" value="Genomic_DNA"/>
</dbReference>
<keyword evidence="3" id="KW-1185">Reference proteome</keyword>
<dbReference type="OrthoDB" id="206452at2759"/>
<feature type="domain" description="NADAR" evidence="1">
    <location>
        <begin position="9"/>
        <end position="126"/>
    </location>
</feature>
<organism evidence="2 3">
    <name type="scientific">Bugula neritina</name>
    <name type="common">Brown bryozoan</name>
    <name type="synonym">Sertularia neritina</name>
    <dbReference type="NCBI Taxonomy" id="10212"/>
    <lineage>
        <taxon>Eukaryota</taxon>
        <taxon>Metazoa</taxon>
        <taxon>Spiralia</taxon>
        <taxon>Lophotrochozoa</taxon>
        <taxon>Bryozoa</taxon>
        <taxon>Gymnolaemata</taxon>
        <taxon>Cheilostomatida</taxon>
        <taxon>Flustrina</taxon>
        <taxon>Buguloidea</taxon>
        <taxon>Bugulidae</taxon>
        <taxon>Bugula</taxon>
    </lineage>
</organism>
<dbReference type="Gene3D" id="1.10.357.40">
    <property type="entry name" value="YbiA-like"/>
    <property type="match status" value="1"/>
</dbReference>
<gene>
    <name evidence="2" type="ORF">EB796_014790</name>
</gene>
<evidence type="ECO:0000259" key="1">
    <source>
        <dbReference type="Pfam" id="PF08719"/>
    </source>
</evidence>
<dbReference type="Proteomes" id="UP000593567">
    <property type="component" value="Unassembled WGS sequence"/>
</dbReference>
<dbReference type="AlphaFoldDB" id="A0A7J7JN90"/>
<name>A0A7J7JN90_BUGNE</name>
<dbReference type="CDD" id="cd15457">
    <property type="entry name" value="NADAR"/>
    <property type="match status" value="1"/>
</dbReference>
<dbReference type="NCBIfam" id="TIGR02464">
    <property type="entry name" value="ribofla_fusion"/>
    <property type="match status" value="1"/>
</dbReference>
<evidence type="ECO:0000313" key="2">
    <source>
        <dbReference type="EMBL" id="KAF6026896.1"/>
    </source>
</evidence>
<proteinExistence type="predicted"/>
<comment type="caution">
    <text evidence="2">The sequence shown here is derived from an EMBL/GenBank/DDBJ whole genome shotgun (WGS) entry which is preliminary data.</text>
</comment>
<reference evidence="2" key="1">
    <citation type="submission" date="2020-06" db="EMBL/GenBank/DDBJ databases">
        <title>Draft genome of Bugula neritina, a colonial animal packing powerful symbionts and potential medicines.</title>
        <authorList>
            <person name="Rayko M."/>
        </authorList>
    </citation>
    <scope>NUCLEOTIDE SEQUENCE [LARGE SCALE GENOMIC DNA]</scope>
    <source>
        <strain evidence="2">Kwan_BN1</strain>
    </source>
</reference>
<dbReference type="InterPro" id="IPR037238">
    <property type="entry name" value="YbiA-like_sf"/>
</dbReference>
<sequence length="128" mass="14509">MAGKEQFTFFYKSHSPFSQWHPCTFSADGVEYNCAEQYMMHQKAVLFGDSETGKKILAAGSPRTQKSLGRKVQNFDDAVWKANCRRIVADGNYLKFTQNEHLLCHLMNTKGTTLVEASPRDKIWGALV</sequence>
<dbReference type="SUPFAM" id="SSF143990">
    <property type="entry name" value="YbiA-like"/>
    <property type="match status" value="1"/>
</dbReference>
<dbReference type="InterPro" id="IPR012816">
    <property type="entry name" value="NADAR"/>
</dbReference>
<dbReference type="Pfam" id="PF08719">
    <property type="entry name" value="NADAR"/>
    <property type="match status" value="1"/>
</dbReference>